<reference evidence="1 2" key="1">
    <citation type="submission" date="2016-03" db="EMBL/GenBank/DDBJ databases">
        <title>Trachymyrmex septentrionalis WGS genome.</title>
        <authorList>
            <person name="Nygaard S."/>
            <person name="Hu H."/>
            <person name="Boomsma J."/>
            <person name="Zhang G."/>
        </authorList>
    </citation>
    <scope>NUCLEOTIDE SEQUENCE [LARGE SCALE GENOMIC DNA]</scope>
    <source>
        <strain evidence="1">Tsep2-gDNA-1</strain>
        <tissue evidence="1">Whole body</tissue>
    </source>
</reference>
<dbReference type="AlphaFoldDB" id="A0A195FP36"/>
<keyword evidence="2" id="KW-1185">Reference proteome</keyword>
<accession>A0A195FP36</accession>
<evidence type="ECO:0000313" key="1">
    <source>
        <dbReference type="EMBL" id="KYN42077.1"/>
    </source>
</evidence>
<proteinExistence type="predicted"/>
<sequence length="127" mass="14078">MPQFHLCARLAPRTFLPTPNPVLPESCLRHLYEITIGPKLFRQDNAGHLIVRFFVTWLMYVIACSPHSGCHNRHDISNADVASTSSSDKGSSIPPASLIVLFSCKRCMSGATHMHDSVAHNRVKAKL</sequence>
<gene>
    <name evidence="1" type="ORF">ALC56_03215</name>
</gene>
<dbReference type="EMBL" id="KQ981382">
    <property type="protein sequence ID" value="KYN42077.1"/>
    <property type="molecule type" value="Genomic_DNA"/>
</dbReference>
<name>A0A195FP36_9HYME</name>
<protein>
    <submittedName>
        <fullName evidence="1">Uncharacterized protein</fullName>
    </submittedName>
</protein>
<evidence type="ECO:0000313" key="2">
    <source>
        <dbReference type="Proteomes" id="UP000078541"/>
    </source>
</evidence>
<organism evidence="1 2">
    <name type="scientific">Trachymyrmex septentrionalis</name>
    <dbReference type="NCBI Taxonomy" id="34720"/>
    <lineage>
        <taxon>Eukaryota</taxon>
        <taxon>Metazoa</taxon>
        <taxon>Ecdysozoa</taxon>
        <taxon>Arthropoda</taxon>
        <taxon>Hexapoda</taxon>
        <taxon>Insecta</taxon>
        <taxon>Pterygota</taxon>
        <taxon>Neoptera</taxon>
        <taxon>Endopterygota</taxon>
        <taxon>Hymenoptera</taxon>
        <taxon>Apocrita</taxon>
        <taxon>Aculeata</taxon>
        <taxon>Formicoidea</taxon>
        <taxon>Formicidae</taxon>
        <taxon>Myrmicinae</taxon>
        <taxon>Trachymyrmex</taxon>
    </lineage>
</organism>
<dbReference type="Proteomes" id="UP000078541">
    <property type="component" value="Unassembled WGS sequence"/>
</dbReference>